<evidence type="ECO:0000256" key="3">
    <source>
        <dbReference type="ARBA" id="ARBA00022448"/>
    </source>
</evidence>
<dbReference type="OrthoDB" id="10021397at2759"/>
<dbReference type="InterPro" id="IPR011701">
    <property type="entry name" value="MFS"/>
</dbReference>
<protein>
    <submittedName>
        <fullName evidence="10">MFS general substrate transporter</fullName>
    </submittedName>
</protein>
<feature type="compositionally biased region" description="Basic and acidic residues" evidence="7">
    <location>
        <begin position="628"/>
        <end position="637"/>
    </location>
</feature>
<feature type="transmembrane region" description="Helical" evidence="8">
    <location>
        <begin position="129"/>
        <end position="151"/>
    </location>
</feature>
<evidence type="ECO:0000256" key="2">
    <source>
        <dbReference type="ARBA" id="ARBA00008335"/>
    </source>
</evidence>
<reference evidence="10 11" key="1">
    <citation type="journal article" date="2016" name="Mol. Biol. Evol.">
        <title>Comparative Genomics of Early-Diverging Mushroom-Forming Fungi Provides Insights into the Origins of Lignocellulose Decay Capabilities.</title>
        <authorList>
            <person name="Nagy L.G."/>
            <person name="Riley R."/>
            <person name="Tritt A."/>
            <person name="Adam C."/>
            <person name="Daum C."/>
            <person name="Floudas D."/>
            <person name="Sun H."/>
            <person name="Yadav J.S."/>
            <person name="Pangilinan J."/>
            <person name="Larsson K.H."/>
            <person name="Matsuura K."/>
            <person name="Barry K."/>
            <person name="Labutti K."/>
            <person name="Kuo R."/>
            <person name="Ohm R.A."/>
            <person name="Bhattacharya S.S."/>
            <person name="Shirouzu T."/>
            <person name="Yoshinaga Y."/>
            <person name="Martin F.M."/>
            <person name="Grigoriev I.V."/>
            <person name="Hibbett D.S."/>
        </authorList>
    </citation>
    <scope>NUCLEOTIDE SEQUENCE [LARGE SCALE GENOMIC DNA]</scope>
    <source>
        <strain evidence="10 11">HHB12733</strain>
    </source>
</reference>
<evidence type="ECO:0000256" key="6">
    <source>
        <dbReference type="ARBA" id="ARBA00023136"/>
    </source>
</evidence>
<feature type="transmembrane region" description="Helical" evidence="8">
    <location>
        <begin position="186"/>
        <end position="207"/>
    </location>
</feature>
<sequence length="644" mass="68321">MSSSITPVDSHADPTPEGAQPPDLEKAMSKRTAVDPPVDANAPGAHWKSNEVHEIPHNNMMLVFPGLMLSVFLAALDQTIVATALPTIVSEIGGADQYEWVGTAYLLTATCVAPLYGKLADLIGRKPTLYFSIITFLFGSAMCGAAQNFIWLAACRGVQGIGGGGIMQLVQITISDITSLEERGKYSGFIGATWGIASVVGPLLGGVFTDRVTWRWCFFINLPTGGFAAALLFFFLHLNPTPKKTVREIAATFDWIGLFLIMCSIVCLLLGFSFGGTAWNTPQAISLLVIGGVLFLAACINELYTKRSAIIPPRLFKTRTTTAILLVTFLHGMSFLCASYYIPLYFQVMGASAILSGVKMMTFSLGSALVAIVSGLVVAKTGDYRFVMWFGLTVMTLGFGLMIMLDNYSSVARQEIFLLVAAIGTGCLFQPPLIGLQAAMPIKDMATSTSTFGLLRTLGGTIGISIGGAIYQSEVQRRAAQVPGWTPPSQADLTSNVRQLSDIQPDSLRNEVLYAFTRSVSTIWIVCTPIIFAALLLALLMKKYSLKRTLQRGGAPPAGKPDPDAASPSVPATPAAAPTTDSEKQLSPPSAAAGQGEHVREKEAAVAGGEAAPMGTAPMHGFAARGQPRPDEPDHEPGIGGGMA</sequence>
<feature type="transmembrane region" description="Helical" evidence="8">
    <location>
        <begin position="452"/>
        <end position="471"/>
    </location>
</feature>
<accession>A0A165GWF4</accession>
<dbReference type="GO" id="GO:0005886">
    <property type="term" value="C:plasma membrane"/>
    <property type="evidence" value="ECO:0007669"/>
    <property type="project" value="TreeGrafter"/>
</dbReference>
<evidence type="ECO:0000259" key="9">
    <source>
        <dbReference type="PROSITE" id="PS50850"/>
    </source>
</evidence>
<proteinExistence type="inferred from homology"/>
<dbReference type="PROSITE" id="PS50850">
    <property type="entry name" value="MFS"/>
    <property type="match status" value="1"/>
</dbReference>
<dbReference type="CDD" id="cd17502">
    <property type="entry name" value="MFS_Azr1_MDR_like"/>
    <property type="match status" value="1"/>
</dbReference>
<evidence type="ECO:0000256" key="5">
    <source>
        <dbReference type="ARBA" id="ARBA00022989"/>
    </source>
</evidence>
<dbReference type="PRINTS" id="PR01036">
    <property type="entry name" value="TCRTETB"/>
</dbReference>
<dbReference type="Pfam" id="PF07690">
    <property type="entry name" value="MFS_1"/>
    <property type="match status" value="1"/>
</dbReference>
<dbReference type="FunCoup" id="A0A165GWF4">
    <property type="interactions" value="33"/>
</dbReference>
<feature type="transmembrane region" description="Helical" evidence="8">
    <location>
        <begin position="354"/>
        <end position="379"/>
    </location>
</feature>
<feature type="compositionally biased region" description="Low complexity" evidence="7">
    <location>
        <begin position="564"/>
        <end position="580"/>
    </location>
</feature>
<evidence type="ECO:0000313" key="10">
    <source>
        <dbReference type="EMBL" id="KZT58573.1"/>
    </source>
</evidence>
<keyword evidence="4 8" id="KW-0812">Transmembrane</keyword>
<feature type="transmembrane region" description="Helical" evidence="8">
    <location>
        <begin position="213"/>
        <end position="238"/>
    </location>
</feature>
<keyword evidence="11" id="KW-1185">Reference proteome</keyword>
<dbReference type="FunFam" id="1.20.1720.10:FF:000013">
    <property type="entry name" value="Related to multidrug resistance proteins"/>
    <property type="match status" value="1"/>
</dbReference>
<dbReference type="InterPro" id="IPR036259">
    <property type="entry name" value="MFS_trans_sf"/>
</dbReference>
<feature type="transmembrane region" description="Helical" evidence="8">
    <location>
        <begin position="324"/>
        <end position="342"/>
    </location>
</feature>
<dbReference type="GO" id="GO:0012505">
    <property type="term" value="C:endomembrane system"/>
    <property type="evidence" value="ECO:0007669"/>
    <property type="project" value="UniProtKB-SubCell"/>
</dbReference>
<dbReference type="InParanoid" id="A0A165GWF4"/>
<feature type="domain" description="Major facilitator superfamily (MFS) profile" evidence="9">
    <location>
        <begin position="63"/>
        <end position="545"/>
    </location>
</feature>
<evidence type="ECO:0000256" key="4">
    <source>
        <dbReference type="ARBA" id="ARBA00022692"/>
    </source>
</evidence>
<name>A0A165GWF4_9BASI</name>
<comment type="subcellular location">
    <subcellularLocation>
        <location evidence="1">Endomembrane system</location>
        <topology evidence="1">Multi-pass membrane protein</topology>
    </subcellularLocation>
</comment>
<feature type="region of interest" description="Disordered" evidence="7">
    <location>
        <begin position="551"/>
        <end position="644"/>
    </location>
</feature>
<dbReference type="GO" id="GO:0022857">
    <property type="term" value="F:transmembrane transporter activity"/>
    <property type="evidence" value="ECO:0007669"/>
    <property type="project" value="InterPro"/>
</dbReference>
<comment type="similarity">
    <text evidence="2">Belongs to the major facilitator superfamily.</text>
</comment>
<keyword evidence="6 8" id="KW-0472">Membrane</keyword>
<dbReference type="Gene3D" id="1.20.1250.20">
    <property type="entry name" value="MFS general substrate transporter like domains"/>
    <property type="match status" value="2"/>
</dbReference>
<keyword evidence="5 8" id="KW-1133">Transmembrane helix</keyword>
<feature type="region of interest" description="Disordered" evidence="7">
    <location>
        <begin position="1"/>
        <end position="45"/>
    </location>
</feature>
<feature type="transmembrane region" description="Helical" evidence="8">
    <location>
        <begin position="416"/>
        <end position="440"/>
    </location>
</feature>
<dbReference type="Proteomes" id="UP000076842">
    <property type="component" value="Unassembled WGS sequence"/>
</dbReference>
<keyword evidence="3" id="KW-0813">Transport</keyword>
<gene>
    <name evidence="10" type="ORF">CALCODRAFT_494669</name>
</gene>
<feature type="transmembrane region" description="Helical" evidence="8">
    <location>
        <begin position="284"/>
        <end position="304"/>
    </location>
</feature>
<evidence type="ECO:0000256" key="8">
    <source>
        <dbReference type="SAM" id="Phobius"/>
    </source>
</evidence>
<evidence type="ECO:0000256" key="1">
    <source>
        <dbReference type="ARBA" id="ARBA00004127"/>
    </source>
</evidence>
<feature type="transmembrane region" description="Helical" evidence="8">
    <location>
        <begin position="386"/>
        <end position="404"/>
    </location>
</feature>
<organism evidence="10 11">
    <name type="scientific">Calocera cornea HHB12733</name>
    <dbReference type="NCBI Taxonomy" id="1353952"/>
    <lineage>
        <taxon>Eukaryota</taxon>
        <taxon>Fungi</taxon>
        <taxon>Dikarya</taxon>
        <taxon>Basidiomycota</taxon>
        <taxon>Agaricomycotina</taxon>
        <taxon>Dacrymycetes</taxon>
        <taxon>Dacrymycetales</taxon>
        <taxon>Dacrymycetaceae</taxon>
        <taxon>Calocera</taxon>
    </lineage>
</organism>
<feature type="transmembrane region" description="Helical" evidence="8">
    <location>
        <begin position="100"/>
        <end position="117"/>
    </location>
</feature>
<feature type="transmembrane region" description="Helical" evidence="8">
    <location>
        <begin position="250"/>
        <end position="272"/>
    </location>
</feature>
<feature type="transmembrane region" description="Helical" evidence="8">
    <location>
        <begin position="522"/>
        <end position="541"/>
    </location>
</feature>
<feature type="transmembrane region" description="Helical" evidence="8">
    <location>
        <begin position="62"/>
        <end position="88"/>
    </location>
</feature>
<evidence type="ECO:0000256" key="7">
    <source>
        <dbReference type="SAM" id="MobiDB-lite"/>
    </source>
</evidence>
<dbReference type="AlphaFoldDB" id="A0A165GWF4"/>
<dbReference type="EMBL" id="KV423949">
    <property type="protein sequence ID" value="KZT58573.1"/>
    <property type="molecule type" value="Genomic_DNA"/>
</dbReference>
<dbReference type="PANTHER" id="PTHR23501">
    <property type="entry name" value="MAJOR FACILITATOR SUPERFAMILY"/>
    <property type="match status" value="1"/>
</dbReference>
<dbReference type="SUPFAM" id="SSF103473">
    <property type="entry name" value="MFS general substrate transporter"/>
    <property type="match status" value="1"/>
</dbReference>
<dbReference type="PANTHER" id="PTHR23501:SF102">
    <property type="entry name" value="DRUG TRANSPORTER, PUTATIVE (AFU_ORTHOLOGUE AFUA_3G08530)-RELATED"/>
    <property type="match status" value="1"/>
</dbReference>
<evidence type="ECO:0000313" key="11">
    <source>
        <dbReference type="Proteomes" id="UP000076842"/>
    </source>
</evidence>
<dbReference type="InterPro" id="IPR020846">
    <property type="entry name" value="MFS_dom"/>
</dbReference>